<evidence type="ECO:0000313" key="3">
    <source>
        <dbReference type="WBParaSite" id="nRc.2.0.1.t40669-RA"/>
    </source>
</evidence>
<organism evidence="2 3">
    <name type="scientific">Romanomermis culicivorax</name>
    <name type="common">Nematode worm</name>
    <dbReference type="NCBI Taxonomy" id="13658"/>
    <lineage>
        <taxon>Eukaryota</taxon>
        <taxon>Metazoa</taxon>
        <taxon>Ecdysozoa</taxon>
        <taxon>Nematoda</taxon>
        <taxon>Enoplea</taxon>
        <taxon>Dorylaimia</taxon>
        <taxon>Mermithida</taxon>
        <taxon>Mermithoidea</taxon>
        <taxon>Mermithidae</taxon>
        <taxon>Romanomermis</taxon>
    </lineage>
</organism>
<dbReference type="AlphaFoldDB" id="A0A915KQC4"/>
<keyword evidence="1" id="KW-1133">Transmembrane helix</keyword>
<protein>
    <submittedName>
        <fullName evidence="3">Uncharacterized protein</fullName>
    </submittedName>
</protein>
<dbReference type="Proteomes" id="UP000887565">
    <property type="component" value="Unplaced"/>
</dbReference>
<name>A0A915KQC4_ROMCU</name>
<dbReference type="WBParaSite" id="nRc.2.0.1.t40669-RA">
    <property type="protein sequence ID" value="nRc.2.0.1.t40669-RA"/>
    <property type="gene ID" value="nRc.2.0.1.g40669"/>
</dbReference>
<proteinExistence type="predicted"/>
<feature type="transmembrane region" description="Helical" evidence="1">
    <location>
        <begin position="43"/>
        <end position="62"/>
    </location>
</feature>
<evidence type="ECO:0000256" key="1">
    <source>
        <dbReference type="SAM" id="Phobius"/>
    </source>
</evidence>
<keyword evidence="1" id="KW-0812">Transmembrane</keyword>
<keyword evidence="2" id="KW-1185">Reference proteome</keyword>
<keyword evidence="1" id="KW-0472">Membrane</keyword>
<reference evidence="3" key="1">
    <citation type="submission" date="2022-11" db="UniProtKB">
        <authorList>
            <consortium name="WormBaseParasite"/>
        </authorList>
    </citation>
    <scope>IDENTIFICATION</scope>
</reference>
<accession>A0A915KQC4</accession>
<sequence length="65" mass="7434">MISNGLPNYLVVHYNLEVVQAFCIILEAWALKNLERAPKILGLVADLAFGLIYFISLFSFNLRYN</sequence>
<evidence type="ECO:0000313" key="2">
    <source>
        <dbReference type="Proteomes" id="UP000887565"/>
    </source>
</evidence>